<dbReference type="RefSeq" id="WP_282766886.1">
    <property type="nucleotide sequence ID" value="NZ_JASCTH010000045.1"/>
</dbReference>
<evidence type="ECO:0000256" key="1">
    <source>
        <dbReference type="SAM" id="MobiDB-lite"/>
    </source>
</evidence>
<evidence type="ECO:0000313" key="3">
    <source>
        <dbReference type="Proteomes" id="UP001241758"/>
    </source>
</evidence>
<comment type="caution">
    <text evidence="2">The sequence shown here is derived from an EMBL/GenBank/DDBJ whole genome shotgun (WGS) entry which is preliminary data.</text>
</comment>
<feature type="compositionally biased region" description="Basic and acidic residues" evidence="1">
    <location>
        <begin position="217"/>
        <end position="237"/>
    </location>
</feature>
<gene>
    <name evidence="2" type="ORF">QLQ12_43240</name>
</gene>
<proteinExistence type="predicted"/>
<name>A0ABT6X086_9ACTN</name>
<keyword evidence="3" id="KW-1185">Reference proteome</keyword>
<dbReference type="EMBL" id="JASCTH010000045">
    <property type="protein sequence ID" value="MDI6105419.1"/>
    <property type="molecule type" value="Genomic_DNA"/>
</dbReference>
<protein>
    <submittedName>
        <fullName evidence="2">Uncharacterized protein</fullName>
    </submittedName>
</protein>
<organism evidence="2 3">
    <name type="scientific">Actinoplanes sandaracinus</name>
    <dbReference type="NCBI Taxonomy" id="3045177"/>
    <lineage>
        <taxon>Bacteria</taxon>
        <taxon>Bacillati</taxon>
        <taxon>Actinomycetota</taxon>
        <taxon>Actinomycetes</taxon>
        <taxon>Micromonosporales</taxon>
        <taxon>Micromonosporaceae</taxon>
        <taxon>Actinoplanes</taxon>
    </lineage>
</organism>
<dbReference type="Proteomes" id="UP001241758">
    <property type="component" value="Unassembled WGS sequence"/>
</dbReference>
<sequence length="337" mass="35605">MYYVAATAIDWTGVRPALVEVHLSESDGTEAVILGRAPVLSAGHLWHSRLPIPLGLRCDVVDRDDHTVLVRLGHGVTDASGRDTFRVDAGAVRLENPGEAFDRILINHHVDPDNVSDVESAWLAFTEFAQGEIDGVDPDADSDGFIIQWGRHGGAASLTFTRQLAIVSTGEPSLNGDQPIPDSGQPAPNGREPALNGDKPVPDSGQPTLNGDQPAPHGREPIAESGDKPAPHGREPIAESGEPAPHGREPVTAGGEPVADDKAAAGGAPKLWQASLEIRFPGFHILPSGNTGWDFTPTGTRRAALAALRATVDEHPLLSSLWYARPAASRLTYGPAD</sequence>
<evidence type="ECO:0000313" key="2">
    <source>
        <dbReference type="EMBL" id="MDI6105419.1"/>
    </source>
</evidence>
<reference evidence="2 3" key="1">
    <citation type="submission" date="2023-05" db="EMBL/GenBank/DDBJ databases">
        <title>Actinoplanes sp. NEAU-A12 genome sequencing.</title>
        <authorList>
            <person name="Wang Z.-S."/>
        </authorList>
    </citation>
    <scope>NUCLEOTIDE SEQUENCE [LARGE SCALE GENOMIC DNA]</scope>
    <source>
        <strain evidence="2 3">NEAU-A12</strain>
    </source>
</reference>
<accession>A0ABT6X086</accession>
<feature type="region of interest" description="Disordered" evidence="1">
    <location>
        <begin position="170"/>
        <end position="266"/>
    </location>
</feature>